<sequence>MAALAAGALIVPLGVAAEVCSPLTPEARETAFDTEALFARGAVELTPTGRTRVAMYARALDAAEIEVVVIRVPVAAADARTAEERRLLSQRRAETLRRALSSQGVARDRIYTEFAGHLPATEPVVIETVGAWISAPLAQRRRACSVLA</sequence>
<name>A0ABX2E9W7_9BURK</name>
<dbReference type="EMBL" id="JABRWJ010000001">
    <property type="protein sequence ID" value="NRF65588.1"/>
    <property type="molecule type" value="Genomic_DNA"/>
</dbReference>
<feature type="chain" id="PRO_5045893325" evidence="1">
    <location>
        <begin position="18"/>
        <end position="148"/>
    </location>
</feature>
<dbReference type="SUPFAM" id="SSF103088">
    <property type="entry name" value="OmpA-like"/>
    <property type="match status" value="1"/>
</dbReference>
<feature type="signal peptide" evidence="1">
    <location>
        <begin position="1"/>
        <end position="17"/>
    </location>
</feature>
<dbReference type="Pfam" id="PF00691">
    <property type="entry name" value="OmpA"/>
    <property type="match status" value="1"/>
</dbReference>
<dbReference type="Proteomes" id="UP000737171">
    <property type="component" value="Unassembled WGS sequence"/>
</dbReference>
<keyword evidence="4" id="KW-1185">Reference proteome</keyword>
<evidence type="ECO:0000313" key="4">
    <source>
        <dbReference type="Proteomes" id="UP000737171"/>
    </source>
</evidence>
<proteinExistence type="predicted"/>
<accession>A0ABX2E9W7</accession>
<evidence type="ECO:0000259" key="2">
    <source>
        <dbReference type="Pfam" id="PF00691"/>
    </source>
</evidence>
<gene>
    <name evidence="3" type="ORF">HLB44_01190</name>
</gene>
<feature type="domain" description="OmpA-like" evidence="2">
    <location>
        <begin position="37"/>
        <end position="117"/>
    </location>
</feature>
<dbReference type="InterPro" id="IPR036737">
    <property type="entry name" value="OmpA-like_sf"/>
</dbReference>
<dbReference type="InterPro" id="IPR006665">
    <property type="entry name" value="OmpA-like"/>
</dbReference>
<protein>
    <submittedName>
        <fullName evidence="3">OmpA family protein</fullName>
    </submittedName>
</protein>
<evidence type="ECO:0000313" key="3">
    <source>
        <dbReference type="EMBL" id="NRF65588.1"/>
    </source>
</evidence>
<reference evidence="3 4" key="1">
    <citation type="submission" date="2020-05" db="EMBL/GenBank/DDBJ databases">
        <title>Aquincola sp. isolate from soil.</title>
        <authorList>
            <person name="Han J."/>
            <person name="Kim D.-U."/>
        </authorList>
    </citation>
    <scope>NUCLEOTIDE SEQUENCE [LARGE SCALE GENOMIC DNA]</scope>
    <source>
        <strain evidence="3 4">S2</strain>
    </source>
</reference>
<dbReference type="Gene3D" id="3.30.1330.60">
    <property type="entry name" value="OmpA-like domain"/>
    <property type="match status" value="1"/>
</dbReference>
<dbReference type="RefSeq" id="WP_173119771.1">
    <property type="nucleotide sequence ID" value="NZ_JABRWJ010000001.1"/>
</dbReference>
<evidence type="ECO:0000256" key="1">
    <source>
        <dbReference type="SAM" id="SignalP"/>
    </source>
</evidence>
<organism evidence="3 4">
    <name type="scientific">Pseudaquabacterium terrae</name>
    <dbReference type="NCBI Taxonomy" id="2732868"/>
    <lineage>
        <taxon>Bacteria</taxon>
        <taxon>Pseudomonadati</taxon>
        <taxon>Pseudomonadota</taxon>
        <taxon>Betaproteobacteria</taxon>
        <taxon>Burkholderiales</taxon>
        <taxon>Sphaerotilaceae</taxon>
        <taxon>Pseudaquabacterium</taxon>
    </lineage>
</organism>
<comment type="caution">
    <text evidence="3">The sequence shown here is derived from an EMBL/GenBank/DDBJ whole genome shotgun (WGS) entry which is preliminary data.</text>
</comment>
<keyword evidence="1" id="KW-0732">Signal</keyword>